<accession>A0ACA9RIP8</accession>
<organism evidence="1 2">
    <name type="scientific">Racocetra persica</name>
    <dbReference type="NCBI Taxonomy" id="160502"/>
    <lineage>
        <taxon>Eukaryota</taxon>
        <taxon>Fungi</taxon>
        <taxon>Fungi incertae sedis</taxon>
        <taxon>Mucoromycota</taxon>
        <taxon>Glomeromycotina</taxon>
        <taxon>Glomeromycetes</taxon>
        <taxon>Diversisporales</taxon>
        <taxon>Gigasporaceae</taxon>
        <taxon>Racocetra</taxon>
    </lineage>
</organism>
<gene>
    <name evidence="1" type="ORF">RPERSI_LOCUS19827</name>
</gene>
<keyword evidence="2" id="KW-1185">Reference proteome</keyword>
<evidence type="ECO:0000313" key="1">
    <source>
        <dbReference type="EMBL" id="CAG8794760.1"/>
    </source>
</evidence>
<evidence type="ECO:0000313" key="2">
    <source>
        <dbReference type="Proteomes" id="UP000789920"/>
    </source>
</evidence>
<reference evidence="1" key="1">
    <citation type="submission" date="2021-06" db="EMBL/GenBank/DDBJ databases">
        <authorList>
            <person name="Kallberg Y."/>
            <person name="Tangrot J."/>
            <person name="Rosling A."/>
        </authorList>
    </citation>
    <scope>NUCLEOTIDE SEQUENCE</scope>
    <source>
        <strain evidence="1">MA461A</strain>
    </source>
</reference>
<dbReference type="Proteomes" id="UP000789920">
    <property type="component" value="Unassembled WGS sequence"/>
</dbReference>
<dbReference type="EMBL" id="CAJVQC010054906">
    <property type="protein sequence ID" value="CAG8794760.1"/>
    <property type="molecule type" value="Genomic_DNA"/>
</dbReference>
<sequence length="218" mass="24741">MNIFSNKTKRTAVSAWIGMQIIVILSSQIDCIYSISNSFIIQERMTSNRYEEDDLSDMFQLCEAIRLQETGPKEASKSLRHVFKYGDTHSQLRGLTILKALVDNLGENFQVHVSTPKFVELLKSMANSPATDPRVHKSLMLLLSQWSNNFKNQPNMYAVSHLYDSVNHKAGYSRRNSGTRPVPQIPSSSSSKEERKSLDKSNNKRPQSPKSPTYSPEK</sequence>
<name>A0ACA9RIP8_9GLOM</name>
<protein>
    <submittedName>
        <fullName evidence="1">14309_t:CDS:1</fullName>
    </submittedName>
</protein>
<feature type="non-terminal residue" evidence="1">
    <location>
        <position position="218"/>
    </location>
</feature>
<proteinExistence type="predicted"/>
<comment type="caution">
    <text evidence="1">The sequence shown here is derived from an EMBL/GenBank/DDBJ whole genome shotgun (WGS) entry which is preliminary data.</text>
</comment>